<feature type="transmembrane region" description="Helical" evidence="1">
    <location>
        <begin position="12"/>
        <end position="35"/>
    </location>
</feature>
<reference evidence="2 3" key="1">
    <citation type="submission" date="2013-04" db="EMBL/GenBank/DDBJ databases">
        <title>The Genome Sequence of Bacteroides massiliensis dnLKV3.</title>
        <authorList>
            <consortium name="The Broad Institute Genomics Platform"/>
            <consortium name="The Broad Institute Genome Sequencing Center for Infectious Disease"/>
            <person name="Earl A."/>
            <person name="Xavier R."/>
            <person name="Kuhn K."/>
            <person name="Stappenbeck T."/>
            <person name="Walker B."/>
            <person name="Young S."/>
            <person name="Zeng Q."/>
            <person name="Gargeya S."/>
            <person name="Fitzgerald M."/>
            <person name="Haas B."/>
            <person name="Abouelleil A."/>
            <person name="Allen A.W."/>
            <person name="Alvarado L."/>
            <person name="Arachchi H.M."/>
            <person name="Berlin A.M."/>
            <person name="Chapman S.B."/>
            <person name="Gainer-Dewar J."/>
            <person name="Goldberg J."/>
            <person name="Griggs A."/>
            <person name="Gujja S."/>
            <person name="Hansen M."/>
            <person name="Howarth C."/>
            <person name="Imamovic A."/>
            <person name="Ireland A."/>
            <person name="Larimer J."/>
            <person name="McCowan C."/>
            <person name="Murphy C."/>
            <person name="Pearson M."/>
            <person name="Poon T.W."/>
            <person name="Priest M."/>
            <person name="Roberts A."/>
            <person name="Saif S."/>
            <person name="Shea T."/>
            <person name="Sisk P."/>
            <person name="Sykes S."/>
            <person name="Wortman J."/>
            <person name="Nusbaum C."/>
            <person name="Birren B."/>
        </authorList>
    </citation>
    <scope>NUCLEOTIDE SEQUENCE [LARGE SCALE GENOMIC DNA]</scope>
    <source>
        <strain evidence="3">dnLKV3</strain>
    </source>
</reference>
<evidence type="ECO:0000313" key="2">
    <source>
        <dbReference type="EMBL" id="EOS09176.1"/>
    </source>
</evidence>
<dbReference type="EMBL" id="ASSP01000024">
    <property type="protein sequence ID" value="EOS09176.1"/>
    <property type="molecule type" value="Genomic_DNA"/>
</dbReference>
<keyword evidence="1" id="KW-0472">Membrane</keyword>
<dbReference type="AlphaFoldDB" id="R9HZF7"/>
<gene>
    <name evidence="2" type="ORF">C802_03921</name>
</gene>
<keyword evidence="1" id="KW-1133">Transmembrane helix</keyword>
<evidence type="ECO:0000313" key="3">
    <source>
        <dbReference type="Proteomes" id="UP000014200"/>
    </source>
</evidence>
<organism evidence="2 3">
    <name type="scientific">Phocaeicola sartorii</name>
    <dbReference type="NCBI Taxonomy" id="671267"/>
    <lineage>
        <taxon>Bacteria</taxon>
        <taxon>Pseudomonadati</taxon>
        <taxon>Bacteroidota</taxon>
        <taxon>Bacteroidia</taxon>
        <taxon>Bacteroidales</taxon>
        <taxon>Bacteroidaceae</taxon>
        <taxon>Phocaeicola</taxon>
    </lineage>
</organism>
<dbReference type="HOGENOM" id="CLU_3265770_0_0_10"/>
<dbReference type="Proteomes" id="UP000014200">
    <property type="component" value="Unassembled WGS sequence"/>
</dbReference>
<accession>R9HZF7</accession>
<sequence length="41" mass="4728">MLIADNVWQRSAYSVGLLFVSSLFSKYPLTCYSFLSYTELN</sequence>
<keyword evidence="1" id="KW-0812">Transmembrane</keyword>
<comment type="caution">
    <text evidence="2">The sequence shown here is derived from an EMBL/GenBank/DDBJ whole genome shotgun (WGS) entry which is preliminary data.</text>
</comment>
<name>R9HZF7_9BACT</name>
<protein>
    <submittedName>
        <fullName evidence="2">Uncharacterized protein</fullName>
    </submittedName>
</protein>
<evidence type="ECO:0000256" key="1">
    <source>
        <dbReference type="SAM" id="Phobius"/>
    </source>
</evidence>
<proteinExistence type="predicted"/>
<keyword evidence="3" id="KW-1185">Reference proteome</keyword>